<keyword evidence="7" id="KW-0998">Cell outer membrane</keyword>
<name>A0A5B8V6R7_9BACT</name>
<dbReference type="PANTHER" id="PTHR35093">
    <property type="entry name" value="OUTER MEMBRANE PROTEIN NMB0088-RELATED"/>
    <property type="match status" value="1"/>
</dbReference>
<dbReference type="Gene3D" id="2.40.160.60">
    <property type="entry name" value="Outer membrane protein transport protein (OMPP1/FadL/TodX)"/>
    <property type="match status" value="1"/>
</dbReference>
<dbReference type="KEGG" id="pgin:FRZ67_07350"/>
<dbReference type="AlphaFoldDB" id="A0A5B8V6R7"/>
<dbReference type="Proteomes" id="UP000321533">
    <property type="component" value="Chromosome"/>
</dbReference>
<gene>
    <name evidence="9" type="ORF">FRZ67_07350</name>
</gene>
<dbReference type="PANTHER" id="PTHR35093:SF8">
    <property type="entry name" value="OUTER MEMBRANE PROTEIN NMB0088-RELATED"/>
    <property type="match status" value="1"/>
</dbReference>
<evidence type="ECO:0000256" key="2">
    <source>
        <dbReference type="ARBA" id="ARBA00008163"/>
    </source>
</evidence>
<keyword evidence="4" id="KW-0812">Transmembrane</keyword>
<dbReference type="GO" id="GO:0015483">
    <property type="term" value="F:long-chain fatty acid transporting porin activity"/>
    <property type="evidence" value="ECO:0007669"/>
    <property type="project" value="TreeGrafter"/>
</dbReference>
<dbReference type="InterPro" id="IPR005017">
    <property type="entry name" value="OMPP1/FadL/TodX"/>
</dbReference>
<keyword evidence="6" id="KW-0472">Membrane</keyword>
<organism evidence="9 10">
    <name type="scientific">Panacibacter ginsenosidivorans</name>
    <dbReference type="NCBI Taxonomy" id="1813871"/>
    <lineage>
        <taxon>Bacteria</taxon>
        <taxon>Pseudomonadati</taxon>
        <taxon>Bacteroidota</taxon>
        <taxon>Chitinophagia</taxon>
        <taxon>Chitinophagales</taxon>
        <taxon>Chitinophagaceae</taxon>
        <taxon>Panacibacter</taxon>
    </lineage>
</organism>
<dbReference type="RefSeq" id="WP_147188922.1">
    <property type="nucleotide sequence ID" value="NZ_CP042435.1"/>
</dbReference>
<evidence type="ECO:0000256" key="3">
    <source>
        <dbReference type="ARBA" id="ARBA00022452"/>
    </source>
</evidence>
<sequence length="512" mass="56614">MKKISFLLLVTICLSKIIVAQQPDDALRFGWFTPNGTARNIAIGGAMASLGGDISTNHINPAGLGLFKTREFVFSPGINLNNNKINFLDSQSKETRNAFAYGTSGVIFGMPSRYKGAIVSTAFSISLTQLATYNNHTHYKGYNNYSSYSEKYLEELVRDGANDYAAASNYIFGSSLAYRTYLVDTVNTNGQLTGFKSLVPIASGVAQERDEDTKGGLHEVSLSFASNVQDRLYLGISLNVPIMYYTRDLSFSETDISGNTNNNFSFFNYKEHYETSGAGVNAKLGLIYKSSNSFRLGFAFHTPSIMVLTDKIRSEMTTNTEAYAGERKVTSDELNSGNAGEVSYQVTTPYRAIGSISFVLNPVEETKKQRGFITADLEYVNYRGVRYSVSSDNSGDQSGIDYYKALNDVIKDYYKGNINVRVGGELKFDPWAIRLGGAYYGSPYADKTLKANRIMASGGIGYRNRGFFIDLTLSETLNKDVNFPYRLNDKANVFAETKNNRANILATIGFKF</sequence>
<evidence type="ECO:0000313" key="9">
    <source>
        <dbReference type="EMBL" id="QEC67114.1"/>
    </source>
</evidence>
<feature type="chain" id="PRO_5022820717" description="Aromatic hydrocarbon degradation protein" evidence="8">
    <location>
        <begin position="21"/>
        <end position="512"/>
    </location>
</feature>
<dbReference type="EMBL" id="CP042435">
    <property type="protein sequence ID" value="QEC67114.1"/>
    <property type="molecule type" value="Genomic_DNA"/>
</dbReference>
<comment type="similarity">
    <text evidence="2">Belongs to the OmpP1/FadL family.</text>
</comment>
<evidence type="ECO:0000256" key="5">
    <source>
        <dbReference type="ARBA" id="ARBA00022729"/>
    </source>
</evidence>
<evidence type="ECO:0000256" key="4">
    <source>
        <dbReference type="ARBA" id="ARBA00022692"/>
    </source>
</evidence>
<feature type="signal peptide" evidence="8">
    <location>
        <begin position="1"/>
        <end position="20"/>
    </location>
</feature>
<reference evidence="9 10" key="1">
    <citation type="journal article" date="2016" name="Int. J. Syst. Evol. Microbiol.">
        <title>Panacibacter ginsenosidivorans gen. nov., sp. nov., with ginsenoside converting activity isolated from soil of a ginseng field.</title>
        <authorList>
            <person name="Siddiqi M.Z."/>
            <person name="Muhammad Shafi S."/>
            <person name="Choi K.D."/>
            <person name="Im W.T."/>
        </authorList>
    </citation>
    <scope>NUCLEOTIDE SEQUENCE [LARGE SCALE GENOMIC DNA]</scope>
    <source>
        <strain evidence="9 10">Gsoil1550</strain>
    </source>
</reference>
<dbReference type="GO" id="GO:0009279">
    <property type="term" value="C:cell outer membrane"/>
    <property type="evidence" value="ECO:0007669"/>
    <property type="project" value="UniProtKB-SubCell"/>
</dbReference>
<accession>A0A5B8V6R7</accession>
<evidence type="ECO:0008006" key="11">
    <source>
        <dbReference type="Google" id="ProtNLM"/>
    </source>
</evidence>
<keyword evidence="5 8" id="KW-0732">Signal</keyword>
<keyword evidence="3" id="KW-1134">Transmembrane beta strand</keyword>
<evidence type="ECO:0000256" key="8">
    <source>
        <dbReference type="SAM" id="SignalP"/>
    </source>
</evidence>
<proteinExistence type="inferred from homology"/>
<evidence type="ECO:0000313" key="10">
    <source>
        <dbReference type="Proteomes" id="UP000321533"/>
    </source>
</evidence>
<dbReference type="OrthoDB" id="9765571at2"/>
<evidence type="ECO:0000256" key="6">
    <source>
        <dbReference type="ARBA" id="ARBA00023136"/>
    </source>
</evidence>
<keyword evidence="10" id="KW-1185">Reference proteome</keyword>
<comment type="subcellular location">
    <subcellularLocation>
        <location evidence="1">Cell outer membrane</location>
        <topology evidence="1">Multi-pass membrane protein</topology>
    </subcellularLocation>
</comment>
<evidence type="ECO:0000256" key="1">
    <source>
        <dbReference type="ARBA" id="ARBA00004571"/>
    </source>
</evidence>
<evidence type="ECO:0000256" key="7">
    <source>
        <dbReference type="ARBA" id="ARBA00023237"/>
    </source>
</evidence>
<dbReference type="SUPFAM" id="SSF56935">
    <property type="entry name" value="Porins"/>
    <property type="match status" value="1"/>
</dbReference>
<protein>
    <recommendedName>
        <fullName evidence="11">Aromatic hydrocarbon degradation protein</fullName>
    </recommendedName>
</protein>